<dbReference type="EMBL" id="MNAD01001560">
    <property type="protein sequence ID" value="OJT04067.1"/>
    <property type="molecule type" value="Genomic_DNA"/>
</dbReference>
<feature type="domain" description="F-box" evidence="1">
    <location>
        <begin position="38"/>
        <end position="90"/>
    </location>
</feature>
<evidence type="ECO:0000259" key="1">
    <source>
        <dbReference type="PROSITE" id="PS50181"/>
    </source>
</evidence>
<dbReference type="Proteomes" id="UP000184267">
    <property type="component" value="Unassembled WGS sequence"/>
</dbReference>
<dbReference type="SUPFAM" id="SSF81383">
    <property type="entry name" value="F-box domain"/>
    <property type="match status" value="1"/>
</dbReference>
<accession>A0A1M2V970</accession>
<proteinExistence type="predicted"/>
<gene>
    <name evidence="2" type="ORF">TRAPUB_5219</name>
</gene>
<dbReference type="Pfam" id="PF12937">
    <property type="entry name" value="F-box-like"/>
    <property type="match status" value="1"/>
</dbReference>
<dbReference type="OMA" id="RCCISIA"/>
<dbReference type="OrthoDB" id="3353710at2759"/>
<dbReference type="Gene3D" id="1.20.1280.50">
    <property type="match status" value="1"/>
</dbReference>
<comment type="caution">
    <text evidence="2">The sequence shown here is derived from an EMBL/GenBank/DDBJ whole genome shotgun (WGS) entry which is preliminary data.</text>
</comment>
<organism evidence="2 3">
    <name type="scientific">Trametes pubescens</name>
    <name type="common">White-rot fungus</name>
    <dbReference type="NCBI Taxonomy" id="154538"/>
    <lineage>
        <taxon>Eukaryota</taxon>
        <taxon>Fungi</taxon>
        <taxon>Dikarya</taxon>
        <taxon>Basidiomycota</taxon>
        <taxon>Agaricomycotina</taxon>
        <taxon>Agaricomycetes</taxon>
        <taxon>Polyporales</taxon>
        <taxon>Polyporaceae</taxon>
        <taxon>Trametes</taxon>
    </lineage>
</organism>
<dbReference type="STRING" id="154538.A0A1M2V970"/>
<evidence type="ECO:0000313" key="2">
    <source>
        <dbReference type="EMBL" id="OJT04067.1"/>
    </source>
</evidence>
<dbReference type="InterPro" id="IPR001810">
    <property type="entry name" value="F-box_dom"/>
</dbReference>
<dbReference type="InterPro" id="IPR036047">
    <property type="entry name" value="F-box-like_dom_sf"/>
</dbReference>
<sequence>MPVEDVRDVIRREVELRRATVHDLYDEIAELQSIHNLVAPINSLPPELLNMVFSCVEDASAENTDLISVTHVCRHWRDIALHAPILWTRIALKHPEGVRTFLDRSKALPLRVSLSTEKLPIVATVRSLTAEIHRTRVLKVSIPPSLALDVVTQKLLQATPKLEELFLERLQLPPGARRPTVALPEVNPVEFDGAPLLRCLILRGMRLPYLPKGPSALTNICLEGALPTLFVLLDLLERSPLLENLRIHGPFNEDVHEDPRLVALAHLKTLDIYSFPAAGIAALLPSLELPAQTNVTLNATLDFGDDFSEVMPAYNAAAPLPMGCLQGLKRLQLVWTHHELTLQAFRGADEFHTPALQITAIFLEPRPGPRFFGDWPLDTAQVESVVLCGSFTRRHPYDFAITTERWAEMLPALPAVRTLRVMSVGSRTLEDLVGELVKERREPLCPHLEAIEFFDVFSPRKVFWQKLTEVVKGRAPKAGGTLASIEFFNVEGTAAWVETLKPLAGELDGFVVNGESK</sequence>
<dbReference type="AlphaFoldDB" id="A0A1M2V970"/>
<protein>
    <recommendedName>
        <fullName evidence="1">F-box domain-containing protein</fullName>
    </recommendedName>
</protein>
<evidence type="ECO:0000313" key="3">
    <source>
        <dbReference type="Proteomes" id="UP000184267"/>
    </source>
</evidence>
<name>A0A1M2V970_TRAPU</name>
<dbReference type="PROSITE" id="PS50181">
    <property type="entry name" value="FBOX"/>
    <property type="match status" value="1"/>
</dbReference>
<keyword evidence="3" id="KW-1185">Reference proteome</keyword>
<reference evidence="2 3" key="1">
    <citation type="submission" date="2016-10" db="EMBL/GenBank/DDBJ databases">
        <title>Genome sequence of the basidiomycete white-rot fungus Trametes pubescens.</title>
        <authorList>
            <person name="Makela M.R."/>
            <person name="Granchi Z."/>
            <person name="Peng M."/>
            <person name="De Vries R.P."/>
            <person name="Grigoriev I."/>
            <person name="Riley R."/>
            <person name="Hilden K."/>
        </authorList>
    </citation>
    <scope>NUCLEOTIDE SEQUENCE [LARGE SCALE GENOMIC DNA]</scope>
    <source>
        <strain evidence="2 3">FBCC735</strain>
    </source>
</reference>